<dbReference type="GO" id="GO:0000379">
    <property type="term" value="P:tRNA-type intron splice site recognition and cleavage"/>
    <property type="evidence" value="ECO:0007669"/>
    <property type="project" value="TreeGrafter"/>
</dbReference>
<evidence type="ECO:0000256" key="1">
    <source>
        <dbReference type="ARBA" id="ARBA00005736"/>
    </source>
</evidence>
<dbReference type="InterPro" id="IPR024336">
    <property type="entry name" value="tRNA_splic_suSen54_N"/>
</dbReference>
<proteinExistence type="inferred from homology"/>
<dbReference type="InterPro" id="IPR024337">
    <property type="entry name" value="tRNA_splic_suSen54"/>
</dbReference>
<dbReference type="GO" id="GO:0004519">
    <property type="term" value="F:endonuclease activity"/>
    <property type="evidence" value="ECO:0007669"/>
    <property type="project" value="UniProtKB-KW"/>
</dbReference>
<keyword evidence="5" id="KW-1185">Reference proteome</keyword>
<keyword evidence="2" id="KW-0819">tRNA processing</keyword>
<dbReference type="EMBL" id="BMAW01034514">
    <property type="protein sequence ID" value="GFU35547.1"/>
    <property type="molecule type" value="Genomic_DNA"/>
</dbReference>
<keyword evidence="4" id="KW-0540">Nuclease</keyword>
<evidence type="ECO:0000313" key="5">
    <source>
        <dbReference type="Proteomes" id="UP000887013"/>
    </source>
</evidence>
<comment type="caution">
    <text evidence="4">The sequence shown here is derived from an EMBL/GenBank/DDBJ whole genome shotgun (WGS) entry which is preliminary data.</text>
</comment>
<name>A0A8X6ULW4_NEPPI</name>
<keyword evidence="4" id="KW-0255">Endonuclease</keyword>
<reference evidence="4" key="1">
    <citation type="submission" date="2020-08" db="EMBL/GenBank/DDBJ databases">
        <title>Multicomponent nature underlies the extraordinary mechanical properties of spider dragline silk.</title>
        <authorList>
            <person name="Kono N."/>
            <person name="Nakamura H."/>
            <person name="Mori M."/>
            <person name="Yoshida Y."/>
            <person name="Ohtoshi R."/>
            <person name="Malay A.D."/>
            <person name="Moran D.A.P."/>
            <person name="Tomita M."/>
            <person name="Numata K."/>
            <person name="Arakawa K."/>
        </authorList>
    </citation>
    <scope>NUCLEOTIDE SEQUENCE</scope>
</reference>
<comment type="similarity">
    <text evidence="1">Belongs to the SEN54 family.</text>
</comment>
<dbReference type="PANTHER" id="PTHR21027:SF1">
    <property type="entry name" value="TRNA-SPLICING ENDONUCLEASE SUBUNIT SEN54"/>
    <property type="match status" value="1"/>
</dbReference>
<dbReference type="GO" id="GO:0000214">
    <property type="term" value="C:tRNA-intron endonuclease complex"/>
    <property type="evidence" value="ECO:0007669"/>
    <property type="project" value="TreeGrafter"/>
</dbReference>
<evidence type="ECO:0000256" key="2">
    <source>
        <dbReference type="ARBA" id="ARBA00022694"/>
    </source>
</evidence>
<feature type="domain" description="tRNA-splicing endonuclease subunit Sen54 N-terminal" evidence="3">
    <location>
        <begin position="66"/>
        <end position="130"/>
    </location>
</feature>
<dbReference type="Proteomes" id="UP000887013">
    <property type="component" value="Unassembled WGS sequence"/>
</dbReference>
<sequence length="994" mass="111953">MENDGTSEASVSDVNKTFLSAAELVSLRKSTEESTRPVIGNKLYTRSESHLDNEALECALETYECILNKKRAGRICDVMQAEWNPELNAVVVSKLKGKFVQHMGRMVNGKHVLSPEEAVFLLENGCIEIINGDYPMSTEEAYNVILKGHLGLEKYQVYSHLSQLGFIVVPHQTQLGIAQYEKEINLNKYPLKKRRGEETVGEPEKKRLTFTGAFSVESDLDISSSTSQGNSTAVTINEAVAINAVESCEKTEYSCSNKHIDVRNDGERLMDSHSTKINVNEVSIEHTVEDIYSETTEINHASLSPCQNVAELQNIDHETSKEINVVSDSNLLSGNSNQAEFQVKEDAQTSGINTQLNLDESTQNTEQQVRQECVDVNSQSSAAQSSKDVDIMDVETDADVSETSRDNFNSFNSGINATSQDSYCAVINNDVRVMSGAEDVNSGSNFDVVSCSSDGSEDDEVLTLNGEANDDEVTLIEVTKKETKPLAVIELLSDEDDKEEVAMCDDDDEITVIDEYPGPSSTRATNSRVNIDCKLYDCKKVKQASHSNEKIEIPYIVDYPDIFRKNQLCIRPPPSQFLPSHVRLSKEAYVLIMKNKSEQPRRVWNSFRDVQEHQRNRRNSRYTGQNVPRFINWQSRLHRFPQTFESYQNNPFGPTLNSDNTYARDFNRPMHQQVDHRNNFSFPEAAPVHSVVSYRQQNMNVSMTGNPNMSMPFPNNSTFSNPLLTGGSNSNQFMAEVQRTAYTLATNMVSTMLGNNMNRHMMPNLHVPPMLTSVFNPDGSFNSNGYNGLNSYRNHQNNNNHSIMPNDQRNSSNQLLRFHRGRPFPCRYGNIRSKRTWDDIKSAVCESNSDSEIEEVPLTPTEILWDSKGVCPLVKPGTRYPIATVFKFLQVTQKAKVTNKYCYNKRLLPNESSLEISFDVYLPGFSYKKTKPDIPKHRIVVVRSTDPIPKYSDIVVLQRKWNDSAVLQLAVVDNGDISFHSFNSISLPPLIPHQ</sequence>
<organism evidence="4 5">
    <name type="scientific">Nephila pilipes</name>
    <name type="common">Giant wood spider</name>
    <name type="synonym">Nephila maculata</name>
    <dbReference type="NCBI Taxonomy" id="299642"/>
    <lineage>
        <taxon>Eukaryota</taxon>
        <taxon>Metazoa</taxon>
        <taxon>Ecdysozoa</taxon>
        <taxon>Arthropoda</taxon>
        <taxon>Chelicerata</taxon>
        <taxon>Arachnida</taxon>
        <taxon>Araneae</taxon>
        <taxon>Araneomorphae</taxon>
        <taxon>Entelegynae</taxon>
        <taxon>Araneoidea</taxon>
        <taxon>Nephilidae</taxon>
        <taxon>Nephila</taxon>
    </lineage>
</organism>
<dbReference type="Pfam" id="PF12928">
    <property type="entry name" value="tRNA_int_end_N2"/>
    <property type="match status" value="1"/>
</dbReference>
<accession>A0A8X6ULW4</accession>
<dbReference type="PANTHER" id="PTHR21027">
    <property type="entry name" value="TRNA-SPLICING ENDONUCLEASE SUBUNIT SEN54"/>
    <property type="match status" value="1"/>
</dbReference>
<keyword evidence="4" id="KW-0378">Hydrolase</keyword>
<evidence type="ECO:0000313" key="4">
    <source>
        <dbReference type="EMBL" id="GFU35547.1"/>
    </source>
</evidence>
<gene>
    <name evidence="4" type="primary">Tsen54</name>
    <name evidence="4" type="ORF">NPIL_419471</name>
</gene>
<evidence type="ECO:0000259" key="3">
    <source>
        <dbReference type="Pfam" id="PF12928"/>
    </source>
</evidence>
<dbReference type="AlphaFoldDB" id="A0A8X6ULW4"/>
<dbReference type="OrthoDB" id="6430781at2759"/>
<protein>
    <submittedName>
        <fullName evidence="4">tRNA-splicing endonuclease subunit Sen54</fullName>
    </submittedName>
</protein>